<dbReference type="Proteomes" id="UP001283361">
    <property type="component" value="Unassembled WGS sequence"/>
</dbReference>
<protein>
    <submittedName>
        <fullName evidence="1">Uncharacterized protein</fullName>
    </submittedName>
</protein>
<evidence type="ECO:0000313" key="2">
    <source>
        <dbReference type="Proteomes" id="UP001283361"/>
    </source>
</evidence>
<sequence>MDSYLKHQIDLSLVHLKLASFWSNSNQNKTPASEIGLQCQSLELSVDLSRVPACDTIFFTYASYDDFIGINKDVILNMEFETIDDDQMKDLRATLLEIGKGRRPSLPSLVVNNRLYQIHLLKLGGSRPASEVEKWFKKLFPNSAYPADRFRLQVERVAEKVSQLGESDQNKFLSLKVDFDFISSSLEALGVTRVYNKPCFKK</sequence>
<accession>A0AAE1AG26</accession>
<dbReference type="EMBL" id="JAWDGP010001891">
    <property type="protein sequence ID" value="KAK3787160.1"/>
    <property type="molecule type" value="Genomic_DNA"/>
</dbReference>
<keyword evidence="2" id="KW-1185">Reference proteome</keyword>
<evidence type="ECO:0000313" key="1">
    <source>
        <dbReference type="EMBL" id="KAK3787160.1"/>
    </source>
</evidence>
<dbReference type="AlphaFoldDB" id="A0AAE1AG26"/>
<name>A0AAE1AG26_9GAST</name>
<reference evidence="1" key="1">
    <citation type="journal article" date="2023" name="G3 (Bethesda)">
        <title>A reference genome for the long-term kleptoplast-retaining sea slug Elysia crispata morphotype clarki.</title>
        <authorList>
            <person name="Eastman K.E."/>
            <person name="Pendleton A.L."/>
            <person name="Shaikh M.A."/>
            <person name="Suttiyut T."/>
            <person name="Ogas R."/>
            <person name="Tomko P."/>
            <person name="Gavelis G."/>
            <person name="Widhalm J.R."/>
            <person name="Wisecaver J.H."/>
        </authorList>
    </citation>
    <scope>NUCLEOTIDE SEQUENCE</scope>
    <source>
        <strain evidence="1">ECLA1</strain>
    </source>
</reference>
<comment type="caution">
    <text evidence="1">The sequence shown here is derived from an EMBL/GenBank/DDBJ whole genome shotgun (WGS) entry which is preliminary data.</text>
</comment>
<gene>
    <name evidence="1" type="ORF">RRG08_009371</name>
</gene>
<proteinExistence type="predicted"/>
<organism evidence="1 2">
    <name type="scientific">Elysia crispata</name>
    <name type="common">lettuce slug</name>
    <dbReference type="NCBI Taxonomy" id="231223"/>
    <lineage>
        <taxon>Eukaryota</taxon>
        <taxon>Metazoa</taxon>
        <taxon>Spiralia</taxon>
        <taxon>Lophotrochozoa</taxon>
        <taxon>Mollusca</taxon>
        <taxon>Gastropoda</taxon>
        <taxon>Heterobranchia</taxon>
        <taxon>Euthyneura</taxon>
        <taxon>Panpulmonata</taxon>
        <taxon>Sacoglossa</taxon>
        <taxon>Placobranchoidea</taxon>
        <taxon>Plakobranchidae</taxon>
        <taxon>Elysia</taxon>
    </lineage>
</organism>